<dbReference type="EMBL" id="LWDX02067877">
    <property type="protein sequence ID" value="OEL15098.1"/>
    <property type="molecule type" value="Genomic_DNA"/>
</dbReference>
<proteinExistence type="predicted"/>
<comment type="caution">
    <text evidence="1">The sequence shown here is derived from an EMBL/GenBank/DDBJ whole genome shotgun (WGS) entry which is preliminary data.</text>
</comment>
<dbReference type="Proteomes" id="UP000095767">
    <property type="component" value="Unassembled WGS sequence"/>
</dbReference>
<keyword evidence="2" id="KW-1185">Reference proteome</keyword>
<sequence length="42" mass="4849">MERRCVRIRPKGSSAKSYCAFFDGGTIGSIRRRFGPNFRRNP</sequence>
<dbReference type="AlphaFoldDB" id="A0A1E5UQK9"/>
<evidence type="ECO:0000313" key="2">
    <source>
        <dbReference type="Proteomes" id="UP000095767"/>
    </source>
</evidence>
<gene>
    <name evidence="1" type="ORF">BAE44_0023884</name>
</gene>
<reference evidence="1 2" key="1">
    <citation type="submission" date="2016-09" db="EMBL/GenBank/DDBJ databases">
        <title>The draft genome of Dichanthelium oligosanthes: A C3 panicoid grass species.</title>
        <authorList>
            <person name="Studer A.J."/>
            <person name="Schnable J.C."/>
            <person name="Brutnell T.P."/>
        </authorList>
    </citation>
    <scope>NUCLEOTIDE SEQUENCE [LARGE SCALE GENOMIC DNA]</scope>
    <source>
        <strain evidence="2">cv. Kellogg 1175</strain>
        <tissue evidence="1">Leaf</tissue>
    </source>
</reference>
<name>A0A1E5UQK9_9POAL</name>
<organism evidence="1 2">
    <name type="scientific">Dichanthelium oligosanthes</name>
    <dbReference type="NCBI Taxonomy" id="888268"/>
    <lineage>
        <taxon>Eukaryota</taxon>
        <taxon>Viridiplantae</taxon>
        <taxon>Streptophyta</taxon>
        <taxon>Embryophyta</taxon>
        <taxon>Tracheophyta</taxon>
        <taxon>Spermatophyta</taxon>
        <taxon>Magnoliopsida</taxon>
        <taxon>Liliopsida</taxon>
        <taxon>Poales</taxon>
        <taxon>Poaceae</taxon>
        <taxon>PACMAD clade</taxon>
        <taxon>Panicoideae</taxon>
        <taxon>Panicodae</taxon>
        <taxon>Paniceae</taxon>
        <taxon>Dichantheliinae</taxon>
        <taxon>Dichanthelium</taxon>
    </lineage>
</organism>
<accession>A0A1E5UQK9</accession>
<protein>
    <submittedName>
        <fullName evidence="1">Uncharacterized protein</fullName>
    </submittedName>
</protein>
<evidence type="ECO:0000313" key="1">
    <source>
        <dbReference type="EMBL" id="OEL15098.1"/>
    </source>
</evidence>